<gene>
    <name evidence="1" type="ORF">NBC122_00749</name>
</gene>
<protein>
    <recommendedName>
        <fullName evidence="3">ABC transporter ATPase</fullName>
    </recommendedName>
</protein>
<dbReference type="Proteomes" id="UP000294419">
    <property type="component" value="Chromosome"/>
</dbReference>
<evidence type="ECO:0000313" key="1">
    <source>
        <dbReference type="EMBL" id="QBO57584.1"/>
    </source>
</evidence>
<proteinExistence type="predicted"/>
<sequence>MKIEESTIVETNDYRVIIYPASRPFTAKESKVITEQLYDFLATWAAHGKPLSSSFKIEKNQFIIICVDEEIEVASGCSIDALGVVMKRIDQEFQLGLFDRMKATFVENEEIKTMKLQDFRSGLKNGEISTDIEVFDFSKNTYVAFLSDFLLPLRRSWAGTFTDLT</sequence>
<name>A0A4V1AKV5_9FLAO</name>
<evidence type="ECO:0000313" key="2">
    <source>
        <dbReference type="Proteomes" id="UP000294419"/>
    </source>
</evidence>
<dbReference type="AlphaFoldDB" id="A0A4V1AKV5"/>
<evidence type="ECO:0008006" key="3">
    <source>
        <dbReference type="Google" id="ProtNLM"/>
    </source>
</evidence>
<dbReference type="OrthoDB" id="978691at2"/>
<accession>A0A4V1AKV5</accession>
<organism evidence="1 2">
    <name type="scientific">Chryseobacterium salivictor</name>
    <dbReference type="NCBI Taxonomy" id="2547600"/>
    <lineage>
        <taxon>Bacteria</taxon>
        <taxon>Pseudomonadati</taxon>
        <taxon>Bacteroidota</taxon>
        <taxon>Flavobacteriia</taxon>
        <taxon>Flavobacteriales</taxon>
        <taxon>Weeksellaceae</taxon>
        <taxon>Chryseobacterium group</taxon>
        <taxon>Chryseobacterium</taxon>
    </lineage>
</organism>
<dbReference type="EMBL" id="CP037954">
    <property type="protein sequence ID" value="QBO57584.1"/>
    <property type="molecule type" value="Genomic_DNA"/>
</dbReference>
<reference evidence="1 2" key="1">
    <citation type="submission" date="2019-03" db="EMBL/GenBank/DDBJ databases">
        <authorList>
            <person name="Kim H."/>
            <person name="Yu S.-M."/>
        </authorList>
    </citation>
    <scope>NUCLEOTIDE SEQUENCE [LARGE SCALE GENOMIC DNA]</scope>
    <source>
        <strain evidence="1 2">NBC122</strain>
    </source>
</reference>
<dbReference type="RefSeq" id="WP_133439086.1">
    <property type="nucleotide sequence ID" value="NZ_CP037954.1"/>
</dbReference>
<dbReference type="KEGG" id="csal:NBC122_00749"/>
<keyword evidence="2" id="KW-1185">Reference proteome</keyword>